<dbReference type="InterPro" id="IPR010667">
    <property type="entry name" value="Phage_T4_Gp19"/>
</dbReference>
<keyword evidence="3" id="KW-1185">Reference proteome</keyword>
<proteinExistence type="predicted"/>
<sequence>MSVPGVSMVGGVLGTAETLIPRQPVTKQRGPAPGVTMWFNVWVSRLDHSMSLGTWSACSGLEVQLTPEGPFDEGGNYAVPHYLPGKVSYGKVTLERAMTYAGSRKVREWLEEQAAEWSAGRDSEVLKKSATTTVVVELHSGPGKKDQLIHSWKLTEAVAVGWTVPPFSTSGGGIAIEKLTLVHGGFLDGTERQPVKLSLVDKADESESLTFEYNPAKITLNRKRQVDTGRSTVDSSAPMVDPNAVAITLADLRLEGTETVKTSVKKLRKWIELRSDRSSSAGPTPPPATPGTRPVCEACKRLEPSPDSDTAPGSPVVLKLLWGAGGGGLPKEMLLKGFDLHFVRFTSAGVPSRATVTLTLEEYKGANTAGGGLSKGRSAPGRSR</sequence>
<dbReference type="Pfam" id="PF06841">
    <property type="entry name" value="Phage_T4_gp19"/>
    <property type="match status" value="1"/>
</dbReference>
<evidence type="ECO:0000256" key="1">
    <source>
        <dbReference type="SAM" id="MobiDB-lite"/>
    </source>
</evidence>
<protein>
    <recommendedName>
        <fullName evidence="4">Phage tail protein</fullName>
    </recommendedName>
</protein>
<evidence type="ECO:0008006" key="4">
    <source>
        <dbReference type="Google" id="ProtNLM"/>
    </source>
</evidence>
<feature type="region of interest" description="Disordered" evidence="1">
    <location>
        <begin position="275"/>
        <end position="294"/>
    </location>
</feature>
<evidence type="ECO:0000313" key="2">
    <source>
        <dbReference type="EMBL" id="GAA0953251.1"/>
    </source>
</evidence>
<organism evidence="2 3">
    <name type="scientific">Kribbella koreensis</name>
    <dbReference type="NCBI Taxonomy" id="57909"/>
    <lineage>
        <taxon>Bacteria</taxon>
        <taxon>Bacillati</taxon>
        <taxon>Actinomycetota</taxon>
        <taxon>Actinomycetes</taxon>
        <taxon>Propionibacteriales</taxon>
        <taxon>Kribbellaceae</taxon>
        <taxon>Kribbella</taxon>
    </lineage>
</organism>
<reference evidence="2 3" key="1">
    <citation type="journal article" date="2019" name="Int. J. Syst. Evol. Microbiol.">
        <title>The Global Catalogue of Microorganisms (GCM) 10K type strain sequencing project: providing services to taxonomists for standard genome sequencing and annotation.</title>
        <authorList>
            <consortium name="The Broad Institute Genomics Platform"/>
            <consortium name="The Broad Institute Genome Sequencing Center for Infectious Disease"/>
            <person name="Wu L."/>
            <person name="Ma J."/>
        </authorList>
    </citation>
    <scope>NUCLEOTIDE SEQUENCE [LARGE SCALE GENOMIC DNA]</scope>
    <source>
        <strain evidence="2 3">JCM 10977</strain>
    </source>
</reference>
<dbReference type="RefSeq" id="WP_343976789.1">
    <property type="nucleotide sequence ID" value="NZ_BAAAHK010000013.1"/>
</dbReference>
<dbReference type="EMBL" id="BAAAHK010000013">
    <property type="protein sequence ID" value="GAA0953251.1"/>
    <property type="molecule type" value="Genomic_DNA"/>
</dbReference>
<gene>
    <name evidence="2" type="ORF">GCM10009554_57410</name>
</gene>
<dbReference type="Proteomes" id="UP001500542">
    <property type="component" value="Unassembled WGS sequence"/>
</dbReference>
<name>A0ABN1R924_9ACTN</name>
<accession>A0ABN1R924</accession>
<evidence type="ECO:0000313" key="3">
    <source>
        <dbReference type="Proteomes" id="UP001500542"/>
    </source>
</evidence>
<comment type="caution">
    <text evidence="2">The sequence shown here is derived from an EMBL/GenBank/DDBJ whole genome shotgun (WGS) entry which is preliminary data.</text>
</comment>